<accession>A0ACA9QR87</accession>
<evidence type="ECO:0000313" key="2">
    <source>
        <dbReference type="Proteomes" id="UP000789525"/>
    </source>
</evidence>
<dbReference type="EMBL" id="CAJVPT010059200">
    <property type="protein sequence ID" value="CAG8761565.1"/>
    <property type="molecule type" value="Genomic_DNA"/>
</dbReference>
<feature type="non-terminal residue" evidence="1">
    <location>
        <position position="125"/>
    </location>
</feature>
<dbReference type="Proteomes" id="UP000789525">
    <property type="component" value="Unassembled WGS sequence"/>
</dbReference>
<comment type="caution">
    <text evidence="1">The sequence shown here is derived from an EMBL/GenBank/DDBJ whole genome shotgun (WGS) entry which is preliminary data.</text>
</comment>
<name>A0ACA9QR87_9GLOM</name>
<reference evidence="1" key="1">
    <citation type="submission" date="2021-06" db="EMBL/GenBank/DDBJ databases">
        <authorList>
            <person name="Kallberg Y."/>
            <person name="Tangrot J."/>
            <person name="Rosling A."/>
        </authorList>
    </citation>
    <scope>NUCLEOTIDE SEQUENCE</scope>
    <source>
        <strain evidence="1">CL356</strain>
    </source>
</reference>
<evidence type="ECO:0000313" key="1">
    <source>
        <dbReference type="EMBL" id="CAG8761565.1"/>
    </source>
</evidence>
<organism evidence="1 2">
    <name type="scientific">Acaulospora colombiana</name>
    <dbReference type="NCBI Taxonomy" id="27376"/>
    <lineage>
        <taxon>Eukaryota</taxon>
        <taxon>Fungi</taxon>
        <taxon>Fungi incertae sedis</taxon>
        <taxon>Mucoromycota</taxon>
        <taxon>Glomeromycotina</taxon>
        <taxon>Glomeromycetes</taxon>
        <taxon>Diversisporales</taxon>
        <taxon>Acaulosporaceae</taxon>
        <taxon>Acaulospora</taxon>
    </lineage>
</organism>
<feature type="non-terminal residue" evidence="1">
    <location>
        <position position="1"/>
    </location>
</feature>
<proteinExistence type="predicted"/>
<keyword evidence="2" id="KW-1185">Reference proteome</keyword>
<sequence length="125" mass="14743">ALNAELIGDYASACQLYLNALASEDEDVDNNEVRMWEEGRFECFVKLSQWESLADTVLVDIDKNLNKLWEDEYQDPYLQYFMQSMFKLAHGTEDHDFHRQNFLDFIEDAMTDSERKTLLVSQYPI</sequence>
<protein>
    <submittedName>
        <fullName evidence="1">15165_t:CDS:1</fullName>
    </submittedName>
</protein>
<gene>
    <name evidence="1" type="ORF">ACOLOM_LOCUS13226</name>
</gene>